<evidence type="ECO:0000259" key="3">
    <source>
        <dbReference type="PROSITE" id="PS51832"/>
    </source>
</evidence>
<name>A0A3B0Y915_9ZZZZ</name>
<dbReference type="InterPro" id="IPR052020">
    <property type="entry name" value="Cyclic_di-GMP/3'3'-cGAMP_PDE"/>
</dbReference>
<dbReference type="PANTHER" id="PTHR45228">
    <property type="entry name" value="CYCLIC DI-GMP PHOSPHODIESTERASE TM_0186-RELATED"/>
    <property type="match status" value="1"/>
</dbReference>
<sequence>MPTVLILDGELSRRQHLVKLITNIDPQIHIETFVKAEAALAWLHWHPADLVVSDSQFTDIRATSIVHGIRQLPDCSDLPIVMLTPCDDRECRRDVLNAGATDLLTTPLDDLEFGVRCKNLLTWRSQQKIIHQRARWLERRVSDATSEIRKREHETLLRLAKAGEYRDEDTGNHVLRMARYACLIAEQLGLSKNDCDAIEMAAPMHDIGKIGVPDHILRKPGRLTHAEFEVMKQHTLIGYEILKDSPSKYLQTGAIIALSHHEKFNGTGYPHQLGGHEIPLVARIVSVADAYDALTSERPYKKEWPVQKAIDYINIQRKKFFDPECVDAFLAQLNTVLRIKKTLVDKPRKAGTHR</sequence>
<feature type="domain" description="HD" evidence="2">
    <location>
        <begin position="170"/>
        <end position="294"/>
    </location>
</feature>
<dbReference type="EMBL" id="UOFM01000005">
    <property type="protein sequence ID" value="VAW72037.1"/>
    <property type="molecule type" value="Genomic_DNA"/>
</dbReference>
<dbReference type="PROSITE" id="PS51832">
    <property type="entry name" value="HD_GYP"/>
    <property type="match status" value="1"/>
</dbReference>
<dbReference type="PANTHER" id="PTHR45228:SF1">
    <property type="entry name" value="CYCLIC DI-GMP PHOSPHODIESTERASE TM_0186"/>
    <property type="match status" value="1"/>
</dbReference>
<dbReference type="Gene3D" id="1.10.3210.10">
    <property type="entry name" value="Hypothetical protein af1432"/>
    <property type="match status" value="1"/>
</dbReference>
<reference evidence="4" key="1">
    <citation type="submission" date="2018-06" db="EMBL/GenBank/DDBJ databases">
        <authorList>
            <person name="Zhirakovskaya E."/>
        </authorList>
    </citation>
    <scope>NUCLEOTIDE SEQUENCE</scope>
</reference>
<accession>A0A3B0Y915</accession>
<dbReference type="InterPro" id="IPR011006">
    <property type="entry name" value="CheY-like_superfamily"/>
</dbReference>
<dbReference type="SUPFAM" id="SSF52172">
    <property type="entry name" value="CheY-like"/>
    <property type="match status" value="1"/>
</dbReference>
<dbReference type="SUPFAM" id="SSF109604">
    <property type="entry name" value="HD-domain/PDEase-like"/>
    <property type="match status" value="1"/>
</dbReference>
<dbReference type="Gene3D" id="3.40.50.2300">
    <property type="match status" value="1"/>
</dbReference>
<proteinExistence type="predicted"/>
<dbReference type="Pfam" id="PF00072">
    <property type="entry name" value="Response_reg"/>
    <property type="match status" value="1"/>
</dbReference>
<dbReference type="AlphaFoldDB" id="A0A3B0Y915"/>
<dbReference type="SMART" id="SM00448">
    <property type="entry name" value="REC"/>
    <property type="match status" value="1"/>
</dbReference>
<dbReference type="InterPro" id="IPR003607">
    <property type="entry name" value="HD/PDEase_dom"/>
</dbReference>
<dbReference type="InterPro" id="IPR037522">
    <property type="entry name" value="HD_GYP_dom"/>
</dbReference>
<dbReference type="GO" id="GO:0000160">
    <property type="term" value="P:phosphorelay signal transduction system"/>
    <property type="evidence" value="ECO:0007669"/>
    <property type="project" value="InterPro"/>
</dbReference>
<evidence type="ECO:0000259" key="1">
    <source>
        <dbReference type="PROSITE" id="PS50110"/>
    </source>
</evidence>
<dbReference type="InterPro" id="IPR001789">
    <property type="entry name" value="Sig_transdc_resp-reg_receiver"/>
</dbReference>
<dbReference type="InterPro" id="IPR006674">
    <property type="entry name" value="HD_domain"/>
</dbReference>
<dbReference type="PROSITE" id="PS51831">
    <property type="entry name" value="HD"/>
    <property type="match status" value="1"/>
</dbReference>
<dbReference type="CDD" id="cd00077">
    <property type="entry name" value="HDc"/>
    <property type="match status" value="1"/>
</dbReference>
<protein>
    <submittedName>
        <fullName evidence="4">Response regulator</fullName>
    </submittedName>
</protein>
<dbReference type="PROSITE" id="PS50110">
    <property type="entry name" value="RESPONSE_REGULATORY"/>
    <property type="match status" value="1"/>
</dbReference>
<feature type="domain" description="Response regulatory" evidence="1">
    <location>
        <begin position="3"/>
        <end position="121"/>
    </location>
</feature>
<dbReference type="Pfam" id="PF13487">
    <property type="entry name" value="HD_5"/>
    <property type="match status" value="1"/>
</dbReference>
<feature type="domain" description="HD-GYP" evidence="3">
    <location>
        <begin position="148"/>
        <end position="345"/>
    </location>
</feature>
<gene>
    <name evidence="4" type="ORF">MNBD_GAMMA14-1007</name>
</gene>
<evidence type="ECO:0000259" key="2">
    <source>
        <dbReference type="PROSITE" id="PS51831"/>
    </source>
</evidence>
<dbReference type="SMART" id="SM00471">
    <property type="entry name" value="HDc"/>
    <property type="match status" value="1"/>
</dbReference>
<evidence type="ECO:0000313" key="4">
    <source>
        <dbReference type="EMBL" id="VAW72037.1"/>
    </source>
</evidence>
<organism evidence="4">
    <name type="scientific">hydrothermal vent metagenome</name>
    <dbReference type="NCBI Taxonomy" id="652676"/>
    <lineage>
        <taxon>unclassified sequences</taxon>
        <taxon>metagenomes</taxon>
        <taxon>ecological metagenomes</taxon>
    </lineage>
</organism>